<dbReference type="GO" id="GO:0051537">
    <property type="term" value="F:2 iron, 2 sulfur cluster binding"/>
    <property type="evidence" value="ECO:0007669"/>
    <property type="project" value="TreeGrafter"/>
</dbReference>
<dbReference type="InterPro" id="IPR000361">
    <property type="entry name" value="ATAP_core_dom"/>
</dbReference>
<sequence length="107" mass="11470">MVITLTERASGRLREIIAEKGELLAVRIAVTRSGCCGYAYHMSLDRSPRPGDEVVEQGGMRLLVDAESAELLDGAEIDFVEHPQGSGFAIHNPNVRSSCGCGGHGHH</sequence>
<dbReference type="GO" id="GO:0016226">
    <property type="term" value="P:iron-sulfur cluster assembly"/>
    <property type="evidence" value="ECO:0007669"/>
    <property type="project" value="InterPro"/>
</dbReference>
<dbReference type="PANTHER" id="PTHR43011">
    <property type="entry name" value="IRON-SULFUR CLUSTER ASSEMBLY 2 HOMOLOG, MITOCHONDRIAL"/>
    <property type="match status" value="1"/>
</dbReference>
<reference evidence="2" key="1">
    <citation type="submission" date="2022-03" db="EMBL/GenBank/DDBJ databases">
        <title>Complete genome sequence of Caldinitratiruptor microaerophilus.</title>
        <authorList>
            <person name="Mukaiyama R."/>
            <person name="Nishiyama T."/>
            <person name="Ueda K."/>
        </authorList>
    </citation>
    <scope>NUCLEOTIDE SEQUENCE</scope>
    <source>
        <strain evidence="2">JCM 16183</strain>
    </source>
</reference>
<feature type="domain" description="Core" evidence="1">
    <location>
        <begin position="1"/>
        <end position="102"/>
    </location>
</feature>
<protein>
    <submittedName>
        <fullName evidence="2">Heme biosynthesis protein HemY</fullName>
    </submittedName>
</protein>
<dbReference type="Pfam" id="PF01521">
    <property type="entry name" value="Fe-S_biosyn"/>
    <property type="match status" value="1"/>
</dbReference>
<dbReference type="Proteomes" id="UP001163687">
    <property type="component" value="Chromosome"/>
</dbReference>
<dbReference type="KEGG" id="cmic:caldi_20320"/>
<accession>A0AA35CNP5</accession>
<dbReference type="PANTHER" id="PTHR43011:SF1">
    <property type="entry name" value="IRON-SULFUR CLUSTER ASSEMBLY 2 HOMOLOG, MITOCHONDRIAL"/>
    <property type="match status" value="1"/>
</dbReference>
<keyword evidence="3" id="KW-1185">Reference proteome</keyword>
<dbReference type="NCBIfam" id="TIGR00049">
    <property type="entry name" value="iron-sulfur cluster assembly accessory protein"/>
    <property type="match status" value="1"/>
</dbReference>
<name>A0AA35CNP5_9FIRM</name>
<dbReference type="Gene3D" id="2.60.300.12">
    <property type="entry name" value="HesB-like domain"/>
    <property type="match status" value="1"/>
</dbReference>
<dbReference type="AlphaFoldDB" id="A0AA35CNP5"/>
<dbReference type="InterPro" id="IPR016092">
    <property type="entry name" value="ATAP"/>
</dbReference>
<dbReference type="SUPFAM" id="SSF89360">
    <property type="entry name" value="HesB-like domain"/>
    <property type="match status" value="1"/>
</dbReference>
<dbReference type="GO" id="GO:0005506">
    <property type="term" value="F:iron ion binding"/>
    <property type="evidence" value="ECO:0007669"/>
    <property type="project" value="TreeGrafter"/>
</dbReference>
<organism evidence="2 3">
    <name type="scientific">Caldinitratiruptor microaerophilus</name>
    <dbReference type="NCBI Taxonomy" id="671077"/>
    <lineage>
        <taxon>Bacteria</taxon>
        <taxon>Bacillati</taxon>
        <taxon>Bacillota</taxon>
        <taxon>Clostridia</taxon>
        <taxon>Eubacteriales</taxon>
        <taxon>Symbiobacteriaceae</taxon>
        <taxon>Caldinitratiruptor</taxon>
    </lineage>
</organism>
<gene>
    <name evidence="2" type="ORF">caldi_20320</name>
</gene>
<evidence type="ECO:0000313" key="2">
    <source>
        <dbReference type="EMBL" id="BDG60942.1"/>
    </source>
</evidence>
<evidence type="ECO:0000259" key="1">
    <source>
        <dbReference type="Pfam" id="PF01521"/>
    </source>
</evidence>
<evidence type="ECO:0000313" key="3">
    <source>
        <dbReference type="Proteomes" id="UP001163687"/>
    </source>
</evidence>
<proteinExistence type="predicted"/>
<dbReference type="EMBL" id="AP025628">
    <property type="protein sequence ID" value="BDG60942.1"/>
    <property type="molecule type" value="Genomic_DNA"/>
</dbReference>
<dbReference type="GO" id="GO:0051539">
    <property type="term" value="F:4 iron, 4 sulfur cluster binding"/>
    <property type="evidence" value="ECO:0007669"/>
    <property type="project" value="TreeGrafter"/>
</dbReference>
<dbReference type="RefSeq" id="WP_264841626.1">
    <property type="nucleotide sequence ID" value="NZ_AP025628.1"/>
</dbReference>
<dbReference type="InterPro" id="IPR035903">
    <property type="entry name" value="HesB-like_dom_sf"/>
</dbReference>